<dbReference type="Proteomes" id="UP001448207">
    <property type="component" value="Unassembled WGS sequence"/>
</dbReference>
<feature type="chain" id="PRO_5045990965" description="Yeast cell wall synthesis Kre9/Knh1-like N-terminal domain-containing protein" evidence="4">
    <location>
        <begin position="28"/>
        <end position="561"/>
    </location>
</feature>
<gene>
    <name evidence="6" type="ORF">J3Q64DRAFT_1769280</name>
</gene>
<feature type="compositionally biased region" description="Low complexity" evidence="2">
    <location>
        <begin position="196"/>
        <end position="221"/>
    </location>
</feature>
<dbReference type="InterPro" id="IPR018466">
    <property type="entry name" value="Kre9/Knh1-like_N"/>
</dbReference>
<keyword evidence="3" id="KW-0812">Transmembrane</keyword>
<name>A0ABR3ALH7_PHYBL</name>
<feature type="compositionally biased region" description="Low complexity" evidence="2">
    <location>
        <begin position="443"/>
        <end position="461"/>
    </location>
</feature>
<evidence type="ECO:0000256" key="4">
    <source>
        <dbReference type="SAM" id="SignalP"/>
    </source>
</evidence>
<feature type="signal peptide" evidence="4">
    <location>
        <begin position="1"/>
        <end position="27"/>
    </location>
</feature>
<keyword evidence="1 4" id="KW-0732">Signal</keyword>
<feature type="transmembrane region" description="Helical" evidence="3">
    <location>
        <begin position="233"/>
        <end position="254"/>
    </location>
</feature>
<dbReference type="Pfam" id="PF10342">
    <property type="entry name" value="Kre9_KNH"/>
    <property type="match status" value="1"/>
</dbReference>
<feature type="region of interest" description="Disordered" evidence="2">
    <location>
        <begin position="353"/>
        <end position="384"/>
    </location>
</feature>
<comment type="caution">
    <text evidence="6">The sequence shown here is derived from an EMBL/GenBank/DDBJ whole genome shotgun (WGS) entry which is preliminary data.</text>
</comment>
<evidence type="ECO:0000259" key="5">
    <source>
        <dbReference type="Pfam" id="PF10342"/>
    </source>
</evidence>
<feature type="compositionally biased region" description="Basic and acidic residues" evidence="2">
    <location>
        <begin position="525"/>
        <end position="545"/>
    </location>
</feature>
<feature type="region of interest" description="Disordered" evidence="2">
    <location>
        <begin position="418"/>
        <end position="561"/>
    </location>
</feature>
<evidence type="ECO:0000313" key="6">
    <source>
        <dbReference type="EMBL" id="KAL0077403.1"/>
    </source>
</evidence>
<protein>
    <recommendedName>
        <fullName evidence="5">Yeast cell wall synthesis Kre9/Knh1-like N-terminal domain-containing protein</fullName>
    </recommendedName>
</protein>
<organism evidence="6 7">
    <name type="scientific">Phycomyces blakesleeanus</name>
    <dbReference type="NCBI Taxonomy" id="4837"/>
    <lineage>
        <taxon>Eukaryota</taxon>
        <taxon>Fungi</taxon>
        <taxon>Fungi incertae sedis</taxon>
        <taxon>Mucoromycota</taxon>
        <taxon>Mucoromycotina</taxon>
        <taxon>Mucoromycetes</taxon>
        <taxon>Mucorales</taxon>
        <taxon>Phycomycetaceae</taxon>
        <taxon>Phycomyces</taxon>
    </lineage>
</organism>
<feature type="compositionally biased region" description="Polar residues" evidence="2">
    <location>
        <begin position="507"/>
        <end position="524"/>
    </location>
</feature>
<dbReference type="EMBL" id="JBCLYO010000028">
    <property type="protein sequence ID" value="KAL0077403.1"/>
    <property type="molecule type" value="Genomic_DNA"/>
</dbReference>
<evidence type="ECO:0000256" key="1">
    <source>
        <dbReference type="ARBA" id="ARBA00022729"/>
    </source>
</evidence>
<keyword evidence="3" id="KW-1133">Transmembrane helix</keyword>
<feature type="region of interest" description="Disordered" evidence="2">
    <location>
        <begin position="259"/>
        <end position="290"/>
    </location>
</feature>
<feature type="region of interest" description="Disordered" evidence="2">
    <location>
        <begin position="196"/>
        <end position="224"/>
    </location>
</feature>
<reference evidence="6 7" key="1">
    <citation type="submission" date="2024-04" db="EMBL/GenBank/DDBJ databases">
        <title>Symmetric and asymmetric DNA N6-adenine methylation regulates different biological responses in Mucorales.</title>
        <authorList>
            <consortium name="Lawrence Berkeley National Laboratory"/>
            <person name="Lax C."/>
            <person name="Mondo S.J."/>
            <person name="Osorio-Concepcion M."/>
            <person name="Muszewska A."/>
            <person name="Corrochano-Luque M."/>
            <person name="Gutierrez G."/>
            <person name="Riley R."/>
            <person name="Lipzen A."/>
            <person name="Guo J."/>
            <person name="Hundley H."/>
            <person name="Amirebrahimi M."/>
            <person name="Ng V."/>
            <person name="Lorenzo-Gutierrez D."/>
            <person name="Binder U."/>
            <person name="Yang J."/>
            <person name="Song Y."/>
            <person name="Canovas D."/>
            <person name="Navarro E."/>
            <person name="Freitag M."/>
            <person name="Gabaldon T."/>
            <person name="Grigoriev I.V."/>
            <person name="Corrochano L.M."/>
            <person name="Nicolas F.E."/>
            <person name="Garre V."/>
        </authorList>
    </citation>
    <scope>NUCLEOTIDE SEQUENCE [LARGE SCALE GENOMIC DNA]</scope>
    <source>
        <strain evidence="6 7">L51</strain>
    </source>
</reference>
<accession>A0ABR3ALH7</accession>
<keyword evidence="3" id="KW-0472">Membrane</keyword>
<feature type="compositionally biased region" description="Polar residues" evidence="2">
    <location>
        <begin position="551"/>
        <end position="561"/>
    </location>
</feature>
<keyword evidence="7" id="KW-1185">Reference proteome</keyword>
<feature type="domain" description="Yeast cell wall synthesis Kre9/Knh1-like N-terminal" evidence="5">
    <location>
        <begin position="33"/>
        <end position="106"/>
    </location>
</feature>
<sequence>MSTGLAFRTFTIRWVVLLGLASLSVNALTVTHPFANTNIVAGEDTLVSWSDVNAGTTSVNIYLSKASGTSTTLISSTLATNVNATKGSSTVKVPTSVASGSYYIFVRSANDITVGDTVGPITLASSVVVAPTPTPTASKASSAVVVTPTKSLTASGVLPSLQSSAPISVSSASPLSSAAPSSASSRPVSSLISAASASSRASSATRTSAQPTSSSTGSPAVTGGGGGLSSGQIGGIAGGAAGGVIVILGAILLVRRSKRKNEPERNIQRASNLFKDPSGHHGTGGFDETDNIKDAQHLHHQSQIQNQSGGYTDYRQPQYPAYAEPNNNYADYGYGGDNGGGYYPPSVPIGRFENSGYHRQSNVVSPSPGPGQNQGQNRGIPYSPPMQTMPAPMQEYSSSRYQYTPQLQFQPQWQEQQNYYDYPNDPTGGMNEMPPSHNQQGFYYPQYDQYDPYLQQQQQQQPPLPQHSVVNQPMAMPGYAPQQQQYPIDSRSPEPIIVSQSPPPPGANSNISDARQSRMSSDQRNSFDQRNSSEQRTSMPEDQRRVMSPTRAAQDSSKLVV</sequence>
<proteinExistence type="predicted"/>
<evidence type="ECO:0000256" key="3">
    <source>
        <dbReference type="SAM" id="Phobius"/>
    </source>
</evidence>
<evidence type="ECO:0000256" key="2">
    <source>
        <dbReference type="SAM" id="MobiDB-lite"/>
    </source>
</evidence>
<evidence type="ECO:0000313" key="7">
    <source>
        <dbReference type="Proteomes" id="UP001448207"/>
    </source>
</evidence>